<proteinExistence type="predicted"/>
<name>A0A7Z0C305_9ACTN</name>
<accession>A0A7Z0C305</accession>
<dbReference type="RefSeq" id="WP_179531423.1">
    <property type="nucleotide sequence ID" value="NZ_BAAAPP010000005.1"/>
</dbReference>
<feature type="region of interest" description="Disordered" evidence="1">
    <location>
        <begin position="52"/>
        <end position="84"/>
    </location>
</feature>
<organism evidence="2 3">
    <name type="scientific">Nocardioides marinus</name>
    <dbReference type="NCBI Taxonomy" id="374514"/>
    <lineage>
        <taxon>Bacteria</taxon>
        <taxon>Bacillati</taxon>
        <taxon>Actinomycetota</taxon>
        <taxon>Actinomycetes</taxon>
        <taxon>Propionibacteriales</taxon>
        <taxon>Nocardioidaceae</taxon>
        <taxon>Nocardioides</taxon>
    </lineage>
</organism>
<gene>
    <name evidence="2" type="ORF">BKA05_002128</name>
</gene>
<evidence type="ECO:0000313" key="3">
    <source>
        <dbReference type="Proteomes" id="UP000537326"/>
    </source>
</evidence>
<dbReference type="EMBL" id="JACBZI010000001">
    <property type="protein sequence ID" value="NYI10613.1"/>
    <property type="molecule type" value="Genomic_DNA"/>
</dbReference>
<protein>
    <submittedName>
        <fullName evidence="2">Uncharacterized protein</fullName>
    </submittedName>
</protein>
<feature type="compositionally biased region" description="Low complexity" evidence="1">
    <location>
        <begin position="52"/>
        <end position="69"/>
    </location>
</feature>
<evidence type="ECO:0000256" key="1">
    <source>
        <dbReference type="SAM" id="MobiDB-lite"/>
    </source>
</evidence>
<keyword evidence="3" id="KW-1185">Reference proteome</keyword>
<dbReference type="AlphaFoldDB" id="A0A7Z0C305"/>
<reference evidence="2 3" key="1">
    <citation type="submission" date="2020-07" db="EMBL/GenBank/DDBJ databases">
        <title>Sequencing the genomes of 1000 actinobacteria strains.</title>
        <authorList>
            <person name="Klenk H.-P."/>
        </authorList>
    </citation>
    <scope>NUCLEOTIDE SEQUENCE [LARGE SCALE GENOMIC DNA]</scope>
    <source>
        <strain evidence="2 3">DSM 18248</strain>
    </source>
</reference>
<comment type="caution">
    <text evidence="2">The sequence shown here is derived from an EMBL/GenBank/DDBJ whole genome shotgun (WGS) entry which is preliminary data.</text>
</comment>
<sequence>MSRLPHHHRPVSPRSRGLAALAVLALAASTGPGTTPSAGAATGPAALTVSPATTAGPAAAPAARRAGTGNLIRNGSAEKTKGEPDDFSRVAIKGWSVKKSEQFTAARYAPEAPDPQAYGLRLSKNSPGPAGRGKNHFTGAYHTSSADTGRATQRIDLSRHRSLIRKGAQFDLRGWLGGYAGNEDRMQVTLTWLDRKGKKVGKFARLAPVTLADRDILTPGEPGDEVTLLAERTASGTVPKRARKAKVVLKALRGDSGVRAAYADRLSLKLQP</sequence>
<evidence type="ECO:0000313" key="2">
    <source>
        <dbReference type="EMBL" id="NYI10613.1"/>
    </source>
</evidence>
<dbReference type="Proteomes" id="UP000537326">
    <property type="component" value="Unassembled WGS sequence"/>
</dbReference>